<evidence type="ECO:0000313" key="2">
    <source>
        <dbReference type="EMBL" id="KAH7129892.1"/>
    </source>
</evidence>
<dbReference type="AlphaFoldDB" id="A0A9P9E364"/>
<evidence type="ECO:0000313" key="3">
    <source>
        <dbReference type="Proteomes" id="UP000717696"/>
    </source>
</evidence>
<dbReference type="InterPro" id="IPR001680">
    <property type="entry name" value="WD40_rpt"/>
</dbReference>
<dbReference type="InterPro" id="IPR015943">
    <property type="entry name" value="WD40/YVTN_repeat-like_dom_sf"/>
</dbReference>
<comment type="caution">
    <text evidence="2">The sequence shown here is derived from an EMBL/GenBank/DDBJ whole genome shotgun (WGS) entry which is preliminary data.</text>
</comment>
<dbReference type="Proteomes" id="UP000717696">
    <property type="component" value="Unassembled WGS sequence"/>
</dbReference>
<gene>
    <name evidence="2" type="ORF">B0J13DRAFT_627034</name>
</gene>
<keyword evidence="1" id="KW-0853">WD repeat</keyword>
<protein>
    <submittedName>
        <fullName evidence="2">Quino protein amine dehydrogenase</fullName>
    </submittedName>
</protein>
<dbReference type="PROSITE" id="PS50082">
    <property type="entry name" value="WD_REPEATS_2"/>
    <property type="match status" value="1"/>
</dbReference>
<dbReference type="Gene3D" id="2.130.10.10">
    <property type="entry name" value="YVTN repeat-like/Quinoprotein amine dehydrogenase"/>
    <property type="match status" value="2"/>
</dbReference>
<name>A0A9P9E364_9HYPO</name>
<sequence length="569" mass="61979">MGGDDLAPLCAALLTAAAGTGDALSDFIIGYPVSRPALGVLSRELSEMQLVARLLGANAEENAVALLPAKLSVTLRSVVEAAGVLVEEINDALTDNTQPLSQAWREHTAERLAPLGRLIESSRTAMNLGLDALLYTVNFQPASRSELPPYDTLQILQEARDLRAKLDIDLESDDVRVQTHQPELIEFVQALHEYMDQSGNSSGSAANNGRSLAPVIGTSSSSLHSEIIPPIPDYNAIGIANHAPLTISLRHLAKKELSASDMVELAFLWRKNRPTIAVSTMAPPTRFFDTSGNQVRGFSAQHGVSMVFGDNGSSWAYLCEEDPKDLMPQSHDGVSFKRPVVHLGDCISGRKIQQMRWPGVKPLGFSPDCRWLALGSARNRIALIDVLSGAVLHKSRVISCHQDEVTHAVFTPDSQTLVSQSLDGTIRLTAPETGKSLAKLDTDTWKKPLFLGVSTDGDVIVSIRGDTVYHWNHKTSNLESYSLGSRRTREGWPVAISRDCRFLCCRIDDGVDISDLYSGKVLYTIKFQSGYVTSAAFSPDGHYLVLGKASSWMGVRVTTSTLDIWELLF</sequence>
<keyword evidence="3" id="KW-1185">Reference proteome</keyword>
<dbReference type="Pfam" id="PF00400">
    <property type="entry name" value="WD40"/>
    <property type="match status" value="2"/>
</dbReference>
<accession>A0A9P9E364</accession>
<evidence type="ECO:0000256" key="1">
    <source>
        <dbReference type="PROSITE-ProRule" id="PRU00221"/>
    </source>
</evidence>
<reference evidence="2" key="1">
    <citation type="journal article" date="2021" name="Nat. Commun.">
        <title>Genetic determinants of endophytism in the Arabidopsis root mycobiome.</title>
        <authorList>
            <person name="Mesny F."/>
            <person name="Miyauchi S."/>
            <person name="Thiergart T."/>
            <person name="Pickel B."/>
            <person name="Atanasova L."/>
            <person name="Karlsson M."/>
            <person name="Huettel B."/>
            <person name="Barry K.W."/>
            <person name="Haridas S."/>
            <person name="Chen C."/>
            <person name="Bauer D."/>
            <person name="Andreopoulos W."/>
            <person name="Pangilinan J."/>
            <person name="LaButti K."/>
            <person name="Riley R."/>
            <person name="Lipzen A."/>
            <person name="Clum A."/>
            <person name="Drula E."/>
            <person name="Henrissat B."/>
            <person name="Kohler A."/>
            <person name="Grigoriev I.V."/>
            <person name="Martin F.M."/>
            <person name="Hacquard S."/>
        </authorList>
    </citation>
    <scope>NUCLEOTIDE SEQUENCE</scope>
    <source>
        <strain evidence="2">MPI-CAGE-AT-0021</strain>
    </source>
</reference>
<organism evidence="2 3">
    <name type="scientific">Dactylonectria estremocensis</name>
    <dbReference type="NCBI Taxonomy" id="1079267"/>
    <lineage>
        <taxon>Eukaryota</taxon>
        <taxon>Fungi</taxon>
        <taxon>Dikarya</taxon>
        <taxon>Ascomycota</taxon>
        <taxon>Pezizomycotina</taxon>
        <taxon>Sordariomycetes</taxon>
        <taxon>Hypocreomycetidae</taxon>
        <taxon>Hypocreales</taxon>
        <taxon>Nectriaceae</taxon>
        <taxon>Dactylonectria</taxon>
    </lineage>
</organism>
<feature type="repeat" description="WD" evidence="1">
    <location>
        <begin position="398"/>
        <end position="439"/>
    </location>
</feature>
<dbReference type="InterPro" id="IPR011044">
    <property type="entry name" value="Quino_amine_DH_bsu"/>
</dbReference>
<dbReference type="OrthoDB" id="2013972at2759"/>
<dbReference type="PANTHER" id="PTHR19879:SF9">
    <property type="entry name" value="TRANSCRIPTION INITIATION FACTOR TFIID SUBUNIT 5"/>
    <property type="match status" value="1"/>
</dbReference>
<dbReference type="SUPFAM" id="SSF50969">
    <property type="entry name" value="YVTN repeat-like/Quinoprotein amine dehydrogenase"/>
    <property type="match status" value="1"/>
</dbReference>
<dbReference type="SMART" id="SM00320">
    <property type="entry name" value="WD40"/>
    <property type="match status" value="2"/>
</dbReference>
<dbReference type="PANTHER" id="PTHR19879">
    <property type="entry name" value="TRANSCRIPTION INITIATION FACTOR TFIID"/>
    <property type="match status" value="1"/>
</dbReference>
<proteinExistence type="predicted"/>
<dbReference type="EMBL" id="JAGMUU010000020">
    <property type="protein sequence ID" value="KAH7129892.1"/>
    <property type="molecule type" value="Genomic_DNA"/>
</dbReference>